<keyword evidence="2" id="KW-1185">Reference proteome</keyword>
<comment type="caution">
    <text evidence="1">The sequence shown here is derived from an EMBL/GenBank/DDBJ whole genome shotgun (WGS) entry which is preliminary data.</text>
</comment>
<evidence type="ECO:0000313" key="2">
    <source>
        <dbReference type="Proteomes" id="UP000031004"/>
    </source>
</evidence>
<protein>
    <submittedName>
        <fullName evidence="1">Uncharacterized protein</fullName>
    </submittedName>
</protein>
<reference evidence="1 2" key="1">
    <citation type="submission" date="2014-11" db="EMBL/GenBank/DDBJ databases">
        <title>Mycobacterium setense Manresensis Genome.</title>
        <authorList>
            <person name="Rech G."/>
            <person name="Sumoy L."/>
        </authorList>
    </citation>
    <scope>NUCLEOTIDE SEQUENCE [LARGE SCALE GENOMIC DNA]</scope>
    <source>
        <strain evidence="1 2">Manresensis</strain>
    </source>
</reference>
<gene>
    <name evidence="1" type="ORF">QQ44_22575</name>
</gene>
<name>A0ABR4YQ39_9MYCO</name>
<accession>A0ABR4YQ39</accession>
<proteinExistence type="predicted"/>
<dbReference type="Proteomes" id="UP000031004">
    <property type="component" value="Unassembled WGS sequence"/>
</dbReference>
<sequence>MSISTVVSRALTGDSSVPVHRAYNRSTPISLACNESDSRSRFCTQQIARSRLPSATRAAWVCDGITQVSTRTWATPAARSAQSVGHQFTYPIRTGSDVAKPCARLRNSSAL</sequence>
<evidence type="ECO:0000313" key="1">
    <source>
        <dbReference type="EMBL" id="KHO21027.1"/>
    </source>
</evidence>
<dbReference type="EMBL" id="JTLZ01000010">
    <property type="protein sequence ID" value="KHO21027.1"/>
    <property type="molecule type" value="Genomic_DNA"/>
</dbReference>
<organism evidence="1 2">
    <name type="scientific">Mycolicibacterium setense</name>
    <dbReference type="NCBI Taxonomy" id="431269"/>
    <lineage>
        <taxon>Bacteria</taxon>
        <taxon>Bacillati</taxon>
        <taxon>Actinomycetota</taxon>
        <taxon>Actinomycetes</taxon>
        <taxon>Mycobacteriales</taxon>
        <taxon>Mycobacteriaceae</taxon>
        <taxon>Mycolicibacterium</taxon>
    </lineage>
</organism>